<dbReference type="InterPro" id="IPR016187">
    <property type="entry name" value="CTDL_fold"/>
</dbReference>
<reference evidence="4" key="1">
    <citation type="submission" date="2025-08" db="UniProtKB">
        <authorList>
            <consortium name="RefSeq"/>
        </authorList>
    </citation>
    <scope>IDENTIFICATION</scope>
</reference>
<feature type="signal peptide" evidence="1">
    <location>
        <begin position="1"/>
        <end position="25"/>
    </location>
</feature>
<accession>A0ABM1ECW0</accession>
<dbReference type="Proteomes" id="UP000695022">
    <property type="component" value="Unplaced"/>
</dbReference>
<feature type="domain" description="C-type lectin" evidence="2">
    <location>
        <begin position="80"/>
        <end position="208"/>
    </location>
</feature>
<evidence type="ECO:0000313" key="3">
    <source>
        <dbReference type="Proteomes" id="UP000695022"/>
    </source>
</evidence>
<proteinExistence type="predicted"/>
<evidence type="ECO:0000313" key="4">
    <source>
        <dbReference type="RefSeq" id="XP_014670031.1"/>
    </source>
</evidence>
<dbReference type="InterPro" id="IPR016186">
    <property type="entry name" value="C-type_lectin-like/link_sf"/>
</dbReference>
<protein>
    <submittedName>
        <fullName evidence="4">Macrophage mannose receptor 1-like</fullName>
    </submittedName>
</protein>
<dbReference type="Gene3D" id="3.10.100.10">
    <property type="entry name" value="Mannose-Binding Protein A, subunit A"/>
    <property type="match status" value="1"/>
</dbReference>
<evidence type="ECO:0000259" key="2">
    <source>
        <dbReference type="PROSITE" id="PS50041"/>
    </source>
</evidence>
<organism evidence="3 4">
    <name type="scientific">Priapulus caudatus</name>
    <name type="common">Priapulid worm</name>
    <dbReference type="NCBI Taxonomy" id="37621"/>
    <lineage>
        <taxon>Eukaryota</taxon>
        <taxon>Metazoa</taxon>
        <taxon>Ecdysozoa</taxon>
        <taxon>Scalidophora</taxon>
        <taxon>Priapulida</taxon>
        <taxon>Priapulimorpha</taxon>
        <taxon>Priapulimorphida</taxon>
        <taxon>Priapulidae</taxon>
        <taxon>Priapulus</taxon>
    </lineage>
</organism>
<sequence>MHSVMIIPLPAVIVIVAAVTAVASGAQWTPAPDDGAQSMQTIHVNCDCDKTGPCPAAAPPQSSTSSSSPPPRCPDEFISVNNSCYRFHSLPTTWRVARDVCHYYGAELAAVETREENAFLHSRFYEEFVRKREYDTSTDAHYFWVGGTDERHEGYWAWAGSGEPIHFELWASDQPAAGSRDQNYLCIDLWTGLWHDHLNTRPLGYVCEMAATLPPL</sequence>
<keyword evidence="1" id="KW-0732">Signal</keyword>
<dbReference type="InterPro" id="IPR001304">
    <property type="entry name" value="C-type_lectin-like"/>
</dbReference>
<name>A0ABM1ECW0_PRICU</name>
<dbReference type="Pfam" id="PF00059">
    <property type="entry name" value="Lectin_C"/>
    <property type="match status" value="1"/>
</dbReference>
<keyword evidence="3" id="KW-1185">Reference proteome</keyword>
<evidence type="ECO:0000256" key="1">
    <source>
        <dbReference type="SAM" id="SignalP"/>
    </source>
</evidence>
<dbReference type="PANTHER" id="PTHR22803">
    <property type="entry name" value="MANNOSE, PHOSPHOLIPASE, LECTIN RECEPTOR RELATED"/>
    <property type="match status" value="1"/>
</dbReference>
<dbReference type="InterPro" id="IPR050111">
    <property type="entry name" value="C-type_lectin/snaclec_domain"/>
</dbReference>
<gene>
    <name evidence="4" type="primary">LOC106811028</name>
</gene>
<dbReference type="GeneID" id="106811028"/>
<feature type="chain" id="PRO_5045785539" evidence="1">
    <location>
        <begin position="26"/>
        <end position="216"/>
    </location>
</feature>
<dbReference type="CDD" id="cd00037">
    <property type="entry name" value="CLECT"/>
    <property type="match status" value="1"/>
</dbReference>
<dbReference type="RefSeq" id="XP_014670031.1">
    <property type="nucleotide sequence ID" value="XM_014814545.1"/>
</dbReference>
<dbReference type="SUPFAM" id="SSF56436">
    <property type="entry name" value="C-type lectin-like"/>
    <property type="match status" value="1"/>
</dbReference>
<dbReference type="PROSITE" id="PS50041">
    <property type="entry name" value="C_TYPE_LECTIN_2"/>
    <property type="match status" value="1"/>
</dbReference>
<dbReference type="SMART" id="SM00034">
    <property type="entry name" value="CLECT"/>
    <property type="match status" value="1"/>
</dbReference>